<evidence type="ECO:0000256" key="1">
    <source>
        <dbReference type="ARBA" id="ARBA00004141"/>
    </source>
</evidence>
<dbReference type="GeneID" id="34616578"/>
<dbReference type="Proteomes" id="UP000184188">
    <property type="component" value="Unassembled WGS sequence"/>
</dbReference>
<evidence type="ECO:0000313" key="11">
    <source>
        <dbReference type="Proteomes" id="UP000184188"/>
    </source>
</evidence>
<feature type="transmembrane region" description="Helical" evidence="8">
    <location>
        <begin position="169"/>
        <end position="190"/>
    </location>
</feature>
<name>A0A1L9S631_9EURO</name>
<organism evidence="10 11">
    <name type="scientific">Penicilliopsis zonata CBS 506.65</name>
    <dbReference type="NCBI Taxonomy" id="1073090"/>
    <lineage>
        <taxon>Eukaryota</taxon>
        <taxon>Fungi</taxon>
        <taxon>Dikarya</taxon>
        <taxon>Ascomycota</taxon>
        <taxon>Pezizomycotina</taxon>
        <taxon>Eurotiomycetes</taxon>
        <taxon>Eurotiomycetidae</taxon>
        <taxon>Eurotiales</taxon>
        <taxon>Aspergillaceae</taxon>
        <taxon>Penicilliopsis</taxon>
    </lineage>
</organism>
<evidence type="ECO:0000256" key="4">
    <source>
        <dbReference type="ARBA" id="ARBA00022692"/>
    </source>
</evidence>
<evidence type="ECO:0000256" key="6">
    <source>
        <dbReference type="ARBA" id="ARBA00023136"/>
    </source>
</evidence>
<dbReference type="Pfam" id="PF00083">
    <property type="entry name" value="Sugar_tr"/>
    <property type="match status" value="1"/>
</dbReference>
<feature type="transmembrane region" description="Helical" evidence="8">
    <location>
        <begin position="82"/>
        <end position="100"/>
    </location>
</feature>
<feature type="transmembrane region" description="Helical" evidence="8">
    <location>
        <begin position="106"/>
        <end position="126"/>
    </location>
</feature>
<comment type="subcellular location">
    <subcellularLocation>
        <location evidence="1">Membrane</location>
        <topology evidence="1">Multi-pass membrane protein</topology>
    </subcellularLocation>
</comment>
<keyword evidence="3 7" id="KW-0813">Transport</keyword>
<dbReference type="InterPro" id="IPR005829">
    <property type="entry name" value="Sugar_transporter_CS"/>
</dbReference>
<sequence>MYTSIARRLYYAIPPSIAGFAYGWENASMSGILTMDQFLDYFHTPSAYRQGAMTAALLAGEFGGSLLTGFFVADRLGRRKTILSCVLIYLIGQAIIVASQNQAMFIAGRVVNGLGAGGLFQTISLYTAEITPPSIRGMMTSTMSTGIATGLLVAYWIQYAALNIQGTAAWRMCFALQLIPGAAVGTIIFFRPESPRWLFHHDRADEALQVLADLHANGDTTDPAVQAEFEEIRVVVEHERGTPPPSYLALLTEKQYRRRTALAMGLQFMQQISGVNIILYYAAKVFAQTGRTGTSAALLANGIESALFLVASYSLTMLMDVYGRRLPIIIGPTLMGICMIVVASMLIAFGSPHFNATTQAVEFNFADVDAGNTAVAFMFLYMIAFGALFSALPWTYQNEVFPLAARGRGTALSTCTNWFVNFWLGLYMPAALNSASWKLYYVFGGINIAISFVTFLFYPETSQRTLEELDLLFTPDRRKLVFLDRDACRKGSMLGHGLEDGVQTAKELEAALAMGTVEQKEVV</sequence>
<evidence type="ECO:0000256" key="8">
    <source>
        <dbReference type="SAM" id="Phobius"/>
    </source>
</evidence>
<keyword evidence="6 8" id="KW-0472">Membrane</keyword>
<dbReference type="InterPro" id="IPR050360">
    <property type="entry name" value="MFS_Sugar_Transporters"/>
</dbReference>
<dbReference type="SUPFAM" id="SSF103473">
    <property type="entry name" value="MFS general substrate transporter"/>
    <property type="match status" value="1"/>
</dbReference>
<dbReference type="PROSITE" id="PS00217">
    <property type="entry name" value="SUGAR_TRANSPORT_2"/>
    <property type="match status" value="1"/>
</dbReference>
<dbReference type="VEuPathDB" id="FungiDB:ASPZODRAFT_76671"/>
<dbReference type="AlphaFoldDB" id="A0A1L9S631"/>
<dbReference type="NCBIfam" id="TIGR00879">
    <property type="entry name" value="SP"/>
    <property type="match status" value="1"/>
</dbReference>
<evidence type="ECO:0000256" key="3">
    <source>
        <dbReference type="ARBA" id="ARBA00022448"/>
    </source>
</evidence>
<dbReference type="PANTHER" id="PTHR48022">
    <property type="entry name" value="PLASTIDIC GLUCOSE TRANSPORTER 4"/>
    <property type="match status" value="1"/>
</dbReference>
<dbReference type="PROSITE" id="PS00216">
    <property type="entry name" value="SUGAR_TRANSPORT_1"/>
    <property type="match status" value="1"/>
</dbReference>
<evidence type="ECO:0000259" key="9">
    <source>
        <dbReference type="PROSITE" id="PS50850"/>
    </source>
</evidence>
<proteinExistence type="inferred from homology"/>
<feature type="transmembrane region" description="Helical" evidence="8">
    <location>
        <begin position="328"/>
        <end position="354"/>
    </location>
</feature>
<dbReference type="GO" id="GO:0005351">
    <property type="term" value="F:carbohydrate:proton symporter activity"/>
    <property type="evidence" value="ECO:0007669"/>
    <property type="project" value="TreeGrafter"/>
</dbReference>
<dbReference type="Gene3D" id="1.20.1250.20">
    <property type="entry name" value="MFS general substrate transporter like domains"/>
    <property type="match status" value="1"/>
</dbReference>
<evidence type="ECO:0000256" key="7">
    <source>
        <dbReference type="RuleBase" id="RU003346"/>
    </source>
</evidence>
<keyword evidence="4 8" id="KW-0812">Transmembrane</keyword>
<feature type="domain" description="Major facilitator superfamily (MFS) profile" evidence="9">
    <location>
        <begin position="11"/>
        <end position="462"/>
    </location>
</feature>
<comment type="similarity">
    <text evidence="2 7">Belongs to the major facilitator superfamily. Sugar transporter (TC 2.A.1.1) family.</text>
</comment>
<accession>A0A1L9S631</accession>
<protein>
    <recommendedName>
        <fullName evidence="9">Major facilitator superfamily (MFS) profile domain-containing protein</fullName>
    </recommendedName>
</protein>
<dbReference type="GO" id="GO:0016020">
    <property type="term" value="C:membrane"/>
    <property type="evidence" value="ECO:0007669"/>
    <property type="project" value="UniProtKB-SubCell"/>
</dbReference>
<feature type="transmembrane region" description="Helical" evidence="8">
    <location>
        <begin position="138"/>
        <end position="157"/>
    </location>
</feature>
<feature type="transmembrane region" description="Helical" evidence="8">
    <location>
        <begin position="52"/>
        <end position="73"/>
    </location>
</feature>
<dbReference type="InterPro" id="IPR003663">
    <property type="entry name" value="Sugar/inositol_transpt"/>
</dbReference>
<evidence type="ECO:0000256" key="2">
    <source>
        <dbReference type="ARBA" id="ARBA00010992"/>
    </source>
</evidence>
<dbReference type="InterPro" id="IPR020846">
    <property type="entry name" value="MFS_dom"/>
</dbReference>
<dbReference type="InterPro" id="IPR036259">
    <property type="entry name" value="MFS_trans_sf"/>
</dbReference>
<dbReference type="InterPro" id="IPR005828">
    <property type="entry name" value="MFS_sugar_transport-like"/>
</dbReference>
<feature type="transmembrane region" description="Helical" evidence="8">
    <location>
        <begin position="374"/>
        <end position="396"/>
    </location>
</feature>
<gene>
    <name evidence="10" type="ORF">ASPZODRAFT_76671</name>
</gene>
<keyword evidence="11" id="KW-1185">Reference proteome</keyword>
<dbReference type="OrthoDB" id="6612291at2759"/>
<dbReference type="PANTHER" id="PTHR48022:SF2">
    <property type="entry name" value="PLASTIDIC GLUCOSE TRANSPORTER 4"/>
    <property type="match status" value="1"/>
</dbReference>
<evidence type="ECO:0000313" key="10">
    <source>
        <dbReference type="EMBL" id="OJJ42605.1"/>
    </source>
</evidence>
<dbReference type="FunFam" id="1.20.1250.20:FF:000134">
    <property type="entry name" value="MFS sugar transporter protein"/>
    <property type="match status" value="1"/>
</dbReference>
<reference evidence="11" key="1">
    <citation type="journal article" date="2017" name="Genome Biol.">
        <title>Comparative genomics reveals high biological diversity and specific adaptations in the industrially and medically important fungal genus Aspergillus.</title>
        <authorList>
            <person name="de Vries R.P."/>
            <person name="Riley R."/>
            <person name="Wiebenga A."/>
            <person name="Aguilar-Osorio G."/>
            <person name="Amillis S."/>
            <person name="Uchima C.A."/>
            <person name="Anderluh G."/>
            <person name="Asadollahi M."/>
            <person name="Askin M."/>
            <person name="Barry K."/>
            <person name="Battaglia E."/>
            <person name="Bayram O."/>
            <person name="Benocci T."/>
            <person name="Braus-Stromeyer S.A."/>
            <person name="Caldana C."/>
            <person name="Canovas D."/>
            <person name="Cerqueira G.C."/>
            <person name="Chen F."/>
            <person name="Chen W."/>
            <person name="Choi C."/>
            <person name="Clum A."/>
            <person name="Dos Santos R.A."/>
            <person name="Damasio A.R."/>
            <person name="Diallinas G."/>
            <person name="Emri T."/>
            <person name="Fekete E."/>
            <person name="Flipphi M."/>
            <person name="Freyberg S."/>
            <person name="Gallo A."/>
            <person name="Gournas C."/>
            <person name="Habgood R."/>
            <person name="Hainaut M."/>
            <person name="Harispe M.L."/>
            <person name="Henrissat B."/>
            <person name="Hilden K.S."/>
            <person name="Hope R."/>
            <person name="Hossain A."/>
            <person name="Karabika E."/>
            <person name="Karaffa L."/>
            <person name="Karanyi Z."/>
            <person name="Krasevec N."/>
            <person name="Kuo A."/>
            <person name="Kusch H."/>
            <person name="LaButti K."/>
            <person name="Lagendijk E.L."/>
            <person name="Lapidus A."/>
            <person name="Levasseur A."/>
            <person name="Lindquist E."/>
            <person name="Lipzen A."/>
            <person name="Logrieco A.F."/>
            <person name="MacCabe A."/>
            <person name="Maekelae M.R."/>
            <person name="Malavazi I."/>
            <person name="Melin P."/>
            <person name="Meyer V."/>
            <person name="Mielnichuk N."/>
            <person name="Miskei M."/>
            <person name="Molnar A.P."/>
            <person name="Mule G."/>
            <person name="Ngan C.Y."/>
            <person name="Orejas M."/>
            <person name="Orosz E."/>
            <person name="Ouedraogo J.P."/>
            <person name="Overkamp K.M."/>
            <person name="Park H.-S."/>
            <person name="Perrone G."/>
            <person name="Piumi F."/>
            <person name="Punt P.J."/>
            <person name="Ram A.F."/>
            <person name="Ramon A."/>
            <person name="Rauscher S."/>
            <person name="Record E."/>
            <person name="Riano-Pachon D.M."/>
            <person name="Robert V."/>
            <person name="Roehrig J."/>
            <person name="Ruller R."/>
            <person name="Salamov A."/>
            <person name="Salih N.S."/>
            <person name="Samson R.A."/>
            <person name="Sandor E."/>
            <person name="Sanguinetti M."/>
            <person name="Schuetze T."/>
            <person name="Sepcic K."/>
            <person name="Shelest E."/>
            <person name="Sherlock G."/>
            <person name="Sophianopoulou V."/>
            <person name="Squina F.M."/>
            <person name="Sun H."/>
            <person name="Susca A."/>
            <person name="Todd R.B."/>
            <person name="Tsang A."/>
            <person name="Unkles S.E."/>
            <person name="van de Wiele N."/>
            <person name="van Rossen-Uffink D."/>
            <person name="Oliveira J.V."/>
            <person name="Vesth T.C."/>
            <person name="Visser J."/>
            <person name="Yu J.-H."/>
            <person name="Zhou M."/>
            <person name="Andersen M.R."/>
            <person name="Archer D.B."/>
            <person name="Baker S.E."/>
            <person name="Benoit I."/>
            <person name="Brakhage A.A."/>
            <person name="Braus G.H."/>
            <person name="Fischer R."/>
            <person name="Frisvad J.C."/>
            <person name="Goldman G.H."/>
            <person name="Houbraken J."/>
            <person name="Oakley B."/>
            <person name="Pocsi I."/>
            <person name="Scazzocchio C."/>
            <person name="Seiboth B."/>
            <person name="vanKuyk P.A."/>
            <person name="Wortman J."/>
            <person name="Dyer P.S."/>
            <person name="Grigoriev I.V."/>
        </authorList>
    </citation>
    <scope>NUCLEOTIDE SEQUENCE [LARGE SCALE GENOMIC DNA]</scope>
    <source>
        <strain evidence="11">CBS 506.65</strain>
    </source>
</reference>
<evidence type="ECO:0000256" key="5">
    <source>
        <dbReference type="ARBA" id="ARBA00022989"/>
    </source>
</evidence>
<feature type="transmembrane region" description="Helical" evidence="8">
    <location>
        <begin position="439"/>
        <end position="458"/>
    </location>
</feature>
<feature type="transmembrane region" description="Helical" evidence="8">
    <location>
        <begin position="261"/>
        <end position="283"/>
    </location>
</feature>
<dbReference type="EMBL" id="KV878358">
    <property type="protein sequence ID" value="OJJ42605.1"/>
    <property type="molecule type" value="Genomic_DNA"/>
</dbReference>
<dbReference type="PRINTS" id="PR00171">
    <property type="entry name" value="SUGRTRNSPORT"/>
</dbReference>
<dbReference type="PROSITE" id="PS50850">
    <property type="entry name" value="MFS"/>
    <property type="match status" value="1"/>
</dbReference>
<feature type="transmembrane region" description="Helical" evidence="8">
    <location>
        <begin position="408"/>
        <end position="427"/>
    </location>
</feature>
<keyword evidence="5 8" id="KW-1133">Transmembrane helix</keyword>
<feature type="transmembrane region" description="Helical" evidence="8">
    <location>
        <begin position="295"/>
        <end position="316"/>
    </location>
</feature>
<dbReference type="RefSeq" id="XP_022577115.1">
    <property type="nucleotide sequence ID" value="XM_022730114.1"/>
</dbReference>